<evidence type="ECO:0000256" key="2">
    <source>
        <dbReference type="ARBA" id="ARBA00022649"/>
    </source>
</evidence>
<organism evidence="4 5">
    <name type="scientific">Dickeya aquatica</name>
    <dbReference type="NCBI Taxonomy" id="1401087"/>
    <lineage>
        <taxon>Bacteria</taxon>
        <taxon>Pseudomonadati</taxon>
        <taxon>Pseudomonadota</taxon>
        <taxon>Gammaproteobacteria</taxon>
        <taxon>Enterobacterales</taxon>
        <taxon>Pectobacteriaceae</taxon>
        <taxon>Dickeya</taxon>
    </lineage>
</organism>
<dbReference type="SUPFAM" id="SSF55961">
    <property type="entry name" value="Bet v1-like"/>
    <property type="match status" value="1"/>
</dbReference>
<dbReference type="Gene3D" id="3.30.530.20">
    <property type="match status" value="1"/>
</dbReference>
<proteinExistence type="inferred from homology"/>
<evidence type="ECO:0000313" key="5">
    <source>
        <dbReference type="Proteomes" id="UP000294820"/>
    </source>
</evidence>
<protein>
    <recommendedName>
        <fullName evidence="3">Coenzyme Q-binding protein COQ10 START domain-containing protein</fullName>
    </recommendedName>
</protein>
<dbReference type="PANTHER" id="PTHR33824">
    <property type="entry name" value="POLYKETIDE CYCLASE/DEHYDRASE AND LIPID TRANSPORT SUPERFAMILY PROTEIN"/>
    <property type="match status" value="1"/>
</dbReference>
<dbReference type="EMBL" id="LT615367">
    <property type="protein sequence ID" value="SLM61998.1"/>
    <property type="molecule type" value="Genomic_DNA"/>
</dbReference>
<comment type="similarity">
    <text evidence="1">Belongs to the ribosome association toxin RatA family.</text>
</comment>
<dbReference type="InterPro" id="IPR005031">
    <property type="entry name" value="COQ10_START"/>
</dbReference>
<dbReference type="Proteomes" id="UP000294820">
    <property type="component" value="Chromosome 1"/>
</dbReference>
<keyword evidence="2" id="KW-1277">Toxin-antitoxin system</keyword>
<keyword evidence="5" id="KW-1185">Reference proteome</keyword>
<dbReference type="KEGG" id="daq:DAQ1742_00946"/>
<sequence length="230" mass="26492">MLWRFFLHADNPFIHATFAADHRHHVNFPKTPDIIRYGLRAIQPGYSCVTPYIAGHPLNSDKEKQHLPPFIPTTGMADRFTDNISSSLFIPQPASLLFDLWRDPKTLPVLMDHVAHIDIINYTDSLWRMKAPLGQYIEWRARIMDEQPGQFIYWHSLPGARIPNDGRLTFRPISEHGGTEVTLSIRFAPPGGFFGRTLSQMFQLLPKEMLHKTLLRFRDMAEHSHSEPGT</sequence>
<gene>
    <name evidence="4" type="ORF">DAQ1742_00946</name>
</gene>
<reference evidence="4 5" key="1">
    <citation type="submission" date="2016-09" db="EMBL/GenBank/DDBJ databases">
        <authorList>
            <person name="Reverchon S."/>
            <person name="Nasser W."/>
            <person name="Leonard S."/>
            <person name="Brochier C."/>
            <person name="Duprey A."/>
        </authorList>
    </citation>
    <scope>NUCLEOTIDE SEQUENCE [LARGE SCALE GENOMIC DNA]</scope>
    <source>
        <strain evidence="4 5">174/2</strain>
    </source>
</reference>
<evidence type="ECO:0000313" key="4">
    <source>
        <dbReference type="EMBL" id="SLM61998.1"/>
    </source>
</evidence>
<dbReference type="Pfam" id="PF03364">
    <property type="entry name" value="Polyketide_cyc"/>
    <property type="match status" value="1"/>
</dbReference>
<dbReference type="PANTHER" id="PTHR33824:SF7">
    <property type="entry name" value="POLYKETIDE CYCLASE_DEHYDRASE AND LIPID TRANSPORT SUPERFAMILY PROTEIN"/>
    <property type="match status" value="1"/>
</dbReference>
<feature type="domain" description="Coenzyme Q-binding protein COQ10 START" evidence="3">
    <location>
        <begin position="90"/>
        <end position="211"/>
    </location>
</feature>
<evidence type="ECO:0000256" key="1">
    <source>
        <dbReference type="ARBA" id="ARBA00008918"/>
    </source>
</evidence>
<accession>A0A375A7B1</accession>
<dbReference type="AlphaFoldDB" id="A0A375A7B1"/>
<dbReference type="InterPro" id="IPR047137">
    <property type="entry name" value="ORF3"/>
</dbReference>
<dbReference type="InterPro" id="IPR023393">
    <property type="entry name" value="START-like_dom_sf"/>
</dbReference>
<name>A0A375A7B1_9GAMM</name>
<dbReference type="CDD" id="cd07817">
    <property type="entry name" value="SRPBCC_8"/>
    <property type="match status" value="1"/>
</dbReference>
<evidence type="ECO:0000259" key="3">
    <source>
        <dbReference type="Pfam" id="PF03364"/>
    </source>
</evidence>